<dbReference type="GO" id="GO:0000105">
    <property type="term" value="P:L-histidine biosynthetic process"/>
    <property type="evidence" value="ECO:0007669"/>
    <property type="project" value="UniProtKB-UniRule"/>
</dbReference>
<dbReference type="InterPro" id="IPR006062">
    <property type="entry name" value="His_biosynth"/>
</dbReference>
<keyword evidence="8 9" id="KW-0413">Isomerase</keyword>
<evidence type="ECO:0000256" key="2">
    <source>
        <dbReference type="ARBA" id="ARBA00004496"/>
    </source>
</evidence>
<gene>
    <name evidence="9" type="primary">hisA</name>
    <name evidence="11" type="ORF">EV380_1432</name>
</gene>
<evidence type="ECO:0000313" key="12">
    <source>
        <dbReference type="Proteomes" id="UP000292685"/>
    </source>
</evidence>
<dbReference type="EC" id="5.3.1.16" evidence="9"/>
<dbReference type="InterPro" id="IPR010188">
    <property type="entry name" value="HisA/PriA_Actinobacteria"/>
</dbReference>
<name>A0A4Q8ACC1_9MICC</name>
<dbReference type="RefSeq" id="WP_102158140.1">
    <property type="nucleotide sequence ID" value="NZ_PGGT01000016.1"/>
</dbReference>
<dbReference type="PANTHER" id="PTHR43090:SF2">
    <property type="entry name" value="1-(5-PHOSPHORIBOSYL)-5-[(5-PHOSPHORIBOSYLAMINO)METHYLIDENEAMINO] IMIDAZOLE-4-CARBOXAMIDE ISOMERASE"/>
    <property type="match status" value="1"/>
</dbReference>
<dbReference type="PANTHER" id="PTHR43090">
    <property type="entry name" value="1-(5-PHOSPHORIBOSYL)-5-[(5-PHOSPHORIBOSYLAMINO)METHYLIDENEAMINO] IMIDAZOLE-4-CARBOXAMIDE ISOMERASE"/>
    <property type="match status" value="1"/>
</dbReference>
<reference evidence="11 12" key="1">
    <citation type="submission" date="2019-02" db="EMBL/GenBank/DDBJ databases">
        <title>Sequencing the genomes of 1000 actinobacteria strains.</title>
        <authorList>
            <person name="Klenk H.-P."/>
        </authorList>
    </citation>
    <scope>NUCLEOTIDE SEQUENCE [LARGE SCALE GENOMIC DNA]</scope>
    <source>
        <strain evidence="11 12">DSM 17364</strain>
    </source>
</reference>
<keyword evidence="6 9" id="KW-0028">Amino-acid biosynthesis</keyword>
<dbReference type="AlphaFoldDB" id="A0A4Q8ACC1"/>
<evidence type="ECO:0000256" key="6">
    <source>
        <dbReference type="ARBA" id="ARBA00022605"/>
    </source>
</evidence>
<accession>A0A4Q8ACC1</accession>
<keyword evidence="5 9" id="KW-0963">Cytoplasm</keyword>
<dbReference type="OrthoDB" id="9807749at2"/>
<proteinExistence type="inferred from homology"/>
<dbReference type="UniPathway" id="UPA00031">
    <property type="reaction ID" value="UER00009"/>
</dbReference>
<dbReference type="InterPro" id="IPR023016">
    <property type="entry name" value="HisA/PriA"/>
</dbReference>
<dbReference type="EMBL" id="SHLA01000001">
    <property type="protein sequence ID" value="RZU61850.1"/>
    <property type="molecule type" value="Genomic_DNA"/>
</dbReference>
<comment type="caution">
    <text evidence="11">The sequence shown here is derived from an EMBL/GenBank/DDBJ whole genome shotgun (WGS) entry which is preliminary data.</text>
</comment>
<evidence type="ECO:0000256" key="3">
    <source>
        <dbReference type="ARBA" id="ARBA00005133"/>
    </source>
</evidence>
<feature type="active site" description="Proton donor" evidence="9">
    <location>
        <position position="132"/>
    </location>
</feature>
<keyword evidence="12" id="KW-1185">Reference proteome</keyword>
<dbReference type="InterPro" id="IPR044524">
    <property type="entry name" value="Isoase_HisA-like"/>
</dbReference>
<dbReference type="GO" id="GO:0005737">
    <property type="term" value="C:cytoplasm"/>
    <property type="evidence" value="ECO:0007669"/>
    <property type="project" value="UniProtKB-SubCell"/>
</dbReference>
<dbReference type="InterPro" id="IPR013785">
    <property type="entry name" value="Aldolase_TIM"/>
</dbReference>
<protein>
    <recommendedName>
        <fullName evidence="9">1-(5-phosphoribosyl)-5-[(5-phosphoribosylamino)methylideneamino] imidazole-4-carboxamide isomerase</fullName>
        <ecNumber evidence="9">5.3.1.16</ecNumber>
    </recommendedName>
    <alternativeName>
        <fullName evidence="9">Phosphoribosylformimino-5-aminoimidazole carboxamide ribotide isomerase</fullName>
    </alternativeName>
</protein>
<evidence type="ECO:0000256" key="4">
    <source>
        <dbReference type="ARBA" id="ARBA00009667"/>
    </source>
</evidence>
<evidence type="ECO:0000313" key="11">
    <source>
        <dbReference type="EMBL" id="RZU61850.1"/>
    </source>
</evidence>
<dbReference type="GO" id="GO:0004640">
    <property type="term" value="F:phosphoribosylanthranilate isomerase activity"/>
    <property type="evidence" value="ECO:0007669"/>
    <property type="project" value="InterPro"/>
</dbReference>
<feature type="active site" description="Proton acceptor" evidence="9">
    <location>
        <position position="13"/>
    </location>
</feature>
<dbReference type="SUPFAM" id="SSF51366">
    <property type="entry name" value="Ribulose-phoshate binding barrel"/>
    <property type="match status" value="1"/>
</dbReference>
<dbReference type="Proteomes" id="UP000292685">
    <property type="component" value="Unassembled WGS sequence"/>
</dbReference>
<comment type="subcellular location">
    <subcellularLocation>
        <location evidence="2 9">Cytoplasm</location>
    </subcellularLocation>
</comment>
<dbReference type="CDD" id="cd04732">
    <property type="entry name" value="HisA"/>
    <property type="match status" value="1"/>
</dbReference>
<evidence type="ECO:0000256" key="1">
    <source>
        <dbReference type="ARBA" id="ARBA00000901"/>
    </source>
</evidence>
<dbReference type="Gene3D" id="3.20.20.70">
    <property type="entry name" value="Aldolase class I"/>
    <property type="match status" value="1"/>
</dbReference>
<dbReference type="GO" id="GO:0000162">
    <property type="term" value="P:L-tryptophan biosynthetic process"/>
    <property type="evidence" value="ECO:0007669"/>
    <property type="project" value="InterPro"/>
</dbReference>
<dbReference type="NCBIfam" id="TIGR01919">
    <property type="entry name" value="hisA-trpF"/>
    <property type="match status" value="1"/>
</dbReference>
<evidence type="ECO:0000256" key="5">
    <source>
        <dbReference type="ARBA" id="ARBA00022490"/>
    </source>
</evidence>
<evidence type="ECO:0000256" key="9">
    <source>
        <dbReference type="HAMAP-Rule" id="MF_01014"/>
    </source>
</evidence>
<dbReference type="FunFam" id="3.20.20.70:FF:000009">
    <property type="entry name" value="1-(5-phosphoribosyl)-5-[(5-phosphoribosylamino)methylideneamino] imidazole-4-carboxamide isomerase"/>
    <property type="match status" value="1"/>
</dbReference>
<dbReference type="Pfam" id="PF00977">
    <property type="entry name" value="His_biosynth"/>
    <property type="match status" value="1"/>
</dbReference>
<evidence type="ECO:0000256" key="8">
    <source>
        <dbReference type="ARBA" id="ARBA00023235"/>
    </source>
</evidence>
<comment type="similarity">
    <text evidence="4 9 10">Belongs to the HisA/HisF family.</text>
</comment>
<dbReference type="InterPro" id="IPR011060">
    <property type="entry name" value="RibuloseP-bd_barrel"/>
</dbReference>
<keyword evidence="7 9" id="KW-0368">Histidine biosynthesis</keyword>
<comment type="pathway">
    <text evidence="3 9">Amino-acid biosynthesis; L-histidine biosynthesis; L-histidine from 5-phospho-alpha-D-ribose 1-diphosphate: step 4/9.</text>
</comment>
<dbReference type="GO" id="GO:0003949">
    <property type="term" value="F:1-(5-phosphoribosyl)-5-[(5-phosphoribosylamino)methylideneamino]imidazole-4-carboxamide isomerase activity"/>
    <property type="evidence" value="ECO:0007669"/>
    <property type="project" value="UniProtKB-UniRule"/>
</dbReference>
<comment type="catalytic activity">
    <reaction evidence="1 9">
        <text>1-(5-phospho-beta-D-ribosyl)-5-[(5-phospho-beta-D-ribosylamino)methylideneamino]imidazole-4-carboxamide = 5-[(5-phospho-1-deoxy-D-ribulos-1-ylimino)methylamino]-1-(5-phospho-beta-D-ribosyl)imidazole-4-carboxamide</text>
        <dbReference type="Rhea" id="RHEA:15469"/>
        <dbReference type="ChEBI" id="CHEBI:58435"/>
        <dbReference type="ChEBI" id="CHEBI:58525"/>
        <dbReference type="EC" id="5.3.1.16"/>
    </reaction>
</comment>
<evidence type="ECO:0000256" key="10">
    <source>
        <dbReference type="RuleBase" id="RU003657"/>
    </source>
</evidence>
<dbReference type="HAMAP" id="MF_01014">
    <property type="entry name" value="HisA"/>
    <property type="match status" value="1"/>
</dbReference>
<evidence type="ECO:0000256" key="7">
    <source>
        <dbReference type="ARBA" id="ARBA00023102"/>
    </source>
</evidence>
<sequence>MSTDILELLPAVDVADGQAVRLVQGEAGSETGYGDPLEAAMAWQEAGAEWIHLVDLDAAFGRGENTEILRRVADEMSIKVELSGGIRDNESLERALEFGATRVNLGTAALENPEWTAEVIARHGDQIAVGLDVRGTTLAARGWTKEGGNLWDVLARLEDAGCARYVVTDVTKDGTLRGPNVELLKELCGRTEKPVVASGGISSLDDLRVLRELVPLGVEGAIMGKALYAGKFTLPEALDVAGRR</sequence>
<organism evidence="11 12">
    <name type="scientific">Zhihengliuella halotolerans</name>
    <dbReference type="NCBI Taxonomy" id="370736"/>
    <lineage>
        <taxon>Bacteria</taxon>
        <taxon>Bacillati</taxon>
        <taxon>Actinomycetota</taxon>
        <taxon>Actinomycetes</taxon>
        <taxon>Micrococcales</taxon>
        <taxon>Micrococcaceae</taxon>
        <taxon>Zhihengliuella</taxon>
    </lineage>
</organism>